<comment type="caution">
    <text evidence="2">The sequence shown here is derived from an EMBL/GenBank/DDBJ whole genome shotgun (WGS) entry which is preliminary data.</text>
</comment>
<accession>A0ABN7XJJ7</accession>
<evidence type="ECO:0000313" key="3">
    <source>
        <dbReference type="Proteomes" id="UP000789901"/>
    </source>
</evidence>
<dbReference type="InterPro" id="IPR027417">
    <property type="entry name" value="P-loop_NTPase"/>
</dbReference>
<feature type="non-terminal residue" evidence="2">
    <location>
        <position position="78"/>
    </location>
</feature>
<organism evidence="2 3">
    <name type="scientific">Gigaspora margarita</name>
    <dbReference type="NCBI Taxonomy" id="4874"/>
    <lineage>
        <taxon>Eukaryota</taxon>
        <taxon>Fungi</taxon>
        <taxon>Fungi incertae sedis</taxon>
        <taxon>Mucoromycota</taxon>
        <taxon>Glomeromycotina</taxon>
        <taxon>Glomeromycetes</taxon>
        <taxon>Diversisporales</taxon>
        <taxon>Gigasporaceae</taxon>
        <taxon>Gigaspora</taxon>
    </lineage>
</organism>
<reference evidence="2 3" key="1">
    <citation type="submission" date="2021-06" db="EMBL/GenBank/DDBJ databases">
        <authorList>
            <person name="Kallberg Y."/>
            <person name="Tangrot J."/>
            <person name="Rosling A."/>
        </authorList>
    </citation>
    <scope>NUCLEOTIDE SEQUENCE [LARGE SCALE GENOMIC DNA]</scope>
    <source>
        <strain evidence="2 3">120-4 pot B 10/14</strain>
    </source>
</reference>
<dbReference type="SUPFAM" id="SSF52540">
    <property type="entry name" value="P-loop containing nucleoside triphosphate hydrolases"/>
    <property type="match status" value="1"/>
</dbReference>
<dbReference type="InterPro" id="IPR042035">
    <property type="entry name" value="DEAH_win-hel_dom"/>
</dbReference>
<feature type="non-terminal residue" evidence="2">
    <location>
        <position position="1"/>
    </location>
</feature>
<sequence length="78" mass="8831">RAFHNELEENTVPEIQRTNLANMVLTLKSIGIHNVMRFEFMDPPHEQALISALNDLYALGIFKNVAVALVLKVGWLSK</sequence>
<evidence type="ECO:0000256" key="1">
    <source>
        <dbReference type="ARBA" id="ARBA00047984"/>
    </source>
</evidence>
<comment type="catalytic activity">
    <reaction evidence="1">
        <text>ATP + H2O = ADP + phosphate + H(+)</text>
        <dbReference type="Rhea" id="RHEA:13065"/>
        <dbReference type="ChEBI" id="CHEBI:15377"/>
        <dbReference type="ChEBI" id="CHEBI:15378"/>
        <dbReference type="ChEBI" id="CHEBI:30616"/>
        <dbReference type="ChEBI" id="CHEBI:43474"/>
        <dbReference type="ChEBI" id="CHEBI:456216"/>
        <dbReference type="EC" id="3.6.4.13"/>
    </reaction>
</comment>
<dbReference type="EMBL" id="CAJVQB010148833">
    <property type="protein sequence ID" value="CAG8855382.1"/>
    <property type="molecule type" value="Genomic_DNA"/>
</dbReference>
<name>A0ABN7XJJ7_GIGMA</name>
<dbReference type="PANTHER" id="PTHR18934">
    <property type="entry name" value="ATP-DEPENDENT RNA HELICASE"/>
    <property type="match status" value="1"/>
</dbReference>
<gene>
    <name evidence="2" type="ORF">GMARGA_LOCUS44203</name>
</gene>
<proteinExistence type="predicted"/>
<evidence type="ECO:0000313" key="2">
    <source>
        <dbReference type="EMBL" id="CAG8855382.1"/>
    </source>
</evidence>
<dbReference type="Proteomes" id="UP000789901">
    <property type="component" value="Unassembled WGS sequence"/>
</dbReference>
<protein>
    <submittedName>
        <fullName evidence="2">35399_t:CDS:1</fullName>
    </submittedName>
</protein>
<dbReference type="PANTHER" id="PTHR18934:SF83">
    <property type="entry name" value="PRE-MRNA-SPLICING FACTOR ATP-DEPENDENT RNA HELICASE DHX16"/>
    <property type="match status" value="1"/>
</dbReference>
<keyword evidence="3" id="KW-1185">Reference proteome</keyword>
<dbReference type="Gene3D" id="1.10.10.2130">
    <property type="entry name" value="DEAH helicase family, winged-helix domain"/>
    <property type="match status" value="1"/>
</dbReference>